<proteinExistence type="predicted"/>
<evidence type="ECO:0000313" key="5">
    <source>
        <dbReference type="EMBL" id="USQ75899.1"/>
    </source>
</evidence>
<dbReference type="Pfam" id="PF00005">
    <property type="entry name" value="ABC_tran"/>
    <property type="match status" value="1"/>
</dbReference>
<organism evidence="5 6">
    <name type="scientific">Ornithinimicrobium cryptoxanthini</name>
    <dbReference type="NCBI Taxonomy" id="2934161"/>
    <lineage>
        <taxon>Bacteria</taxon>
        <taxon>Bacillati</taxon>
        <taxon>Actinomycetota</taxon>
        <taxon>Actinomycetes</taxon>
        <taxon>Micrococcales</taxon>
        <taxon>Ornithinimicrobiaceae</taxon>
        <taxon>Ornithinimicrobium</taxon>
    </lineage>
</organism>
<keyword evidence="3 5" id="KW-0067">ATP-binding</keyword>
<dbReference type="RefSeq" id="WP_252620444.1">
    <property type="nucleotide sequence ID" value="NZ_CP099490.1"/>
</dbReference>
<name>A0ABY4YGV4_9MICO</name>
<dbReference type="InterPro" id="IPR003593">
    <property type="entry name" value="AAA+_ATPase"/>
</dbReference>
<gene>
    <name evidence="5" type="ORF">NF557_15070</name>
</gene>
<dbReference type="SUPFAM" id="SSF52540">
    <property type="entry name" value="P-loop containing nucleoside triphosphate hydrolases"/>
    <property type="match status" value="1"/>
</dbReference>
<accession>A0ABY4YGV4</accession>
<sequence>MSFSLERISQRYLTDSGEIVHAVEDTTIEVDTGQFVCVVGPSGCGKTTLLKILAGFLEPTGGVARANGVPIKGPSWERGVVFQAANLYPWLTARKNVELGLKFRGVAADIRASTAEACLDLVGLGGFEDKKPYELSGGMQQRTQIARVLANDPEIILMDEPFGALDALTRERLQMDLLKISRERRKTVFFITHSVEEAIILGDRVLVMSPRPGRVVLDEKVEISKKYGRLLDGKELRSTPEFTQLRDQISDTIYAGQASAD</sequence>
<dbReference type="SMART" id="SM00382">
    <property type="entry name" value="AAA"/>
    <property type="match status" value="1"/>
</dbReference>
<evidence type="ECO:0000313" key="6">
    <source>
        <dbReference type="Proteomes" id="UP001056535"/>
    </source>
</evidence>
<evidence type="ECO:0000256" key="2">
    <source>
        <dbReference type="ARBA" id="ARBA00022741"/>
    </source>
</evidence>
<dbReference type="InterPro" id="IPR050166">
    <property type="entry name" value="ABC_transporter_ATP-bind"/>
</dbReference>
<dbReference type="Proteomes" id="UP001056535">
    <property type="component" value="Chromosome"/>
</dbReference>
<reference evidence="5" key="1">
    <citation type="submission" date="2022-06" db="EMBL/GenBank/DDBJ databases">
        <title>Ornithinimicrobium JY.X270.</title>
        <authorList>
            <person name="Huang Y."/>
        </authorList>
    </citation>
    <scope>NUCLEOTIDE SEQUENCE</scope>
    <source>
        <strain evidence="5">JY.X270</strain>
    </source>
</reference>
<feature type="domain" description="ABC transporter" evidence="4">
    <location>
        <begin position="3"/>
        <end position="235"/>
    </location>
</feature>
<evidence type="ECO:0000259" key="4">
    <source>
        <dbReference type="PROSITE" id="PS50893"/>
    </source>
</evidence>
<dbReference type="CDD" id="cd03293">
    <property type="entry name" value="ABC_NrtD_SsuB_transporters"/>
    <property type="match status" value="1"/>
</dbReference>
<protein>
    <submittedName>
        <fullName evidence="5">ABC transporter ATP-binding protein</fullName>
    </submittedName>
</protein>
<dbReference type="InterPro" id="IPR027417">
    <property type="entry name" value="P-loop_NTPase"/>
</dbReference>
<keyword evidence="1" id="KW-0813">Transport</keyword>
<dbReference type="EMBL" id="CP099490">
    <property type="protein sequence ID" value="USQ75899.1"/>
    <property type="molecule type" value="Genomic_DNA"/>
</dbReference>
<dbReference type="GO" id="GO:0005524">
    <property type="term" value="F:ATP binding"/>
    <property type="evidence" value="ECO:0007669"/>
    <property type="project" value="UniProtKB-KW"/>
</dbReference>
<dbReference type="InterPro" id="IPR003439">
    <property type="entry name" value="ABC_transporter-like_ATP-bd"/>
</dbReference>
<evidence type="ECO:0000256" key="3">
    <source>
        <dbReference type="ARBA" id="ARBA00022840"/>
    </source>
</evidence>
<dbReference type="Gene3D" id="3.40.50.300">
    <property type="entry name" value="P-loop containing nucleotide triphosphate hydrolases"/>
    <property type="match status" value="1"/>
</dbReference>
<keyword evidence="6" id="KW-1185">Reference proteome</keyword>
<evidence type="ECO:0000256" key="1">
    <source>
        <dbReference type="ARBA" id="ARBA00022448"/>
    </source>
</evidence>
<dbReference type="PANTHER" id="PTHR42788">
    <property type="entry name" value="TAURINE IMPORT ATP-BINDING PROTEIN-RELATED"/>
    <property type="match status" value="1"/>
</dbReference>
<keyword evidence="2" id="KW-0547">Nucleotide-binding</keyword>
<dbReference type="PANTHER" id="PTHR42788:SF13">
    <property type="entry name" value="ALIPHATIC SULFONATES IMPORT ATP-BINDING PROTEIN SSUB"/>
    <property type="match status" value="1"/>
</dbReference>
<dbReference type="PROSITE" id="PS50893">
    <property type="entry name" value="ABC_TRANSPORTER_2"/>
    <property type="match status" value="1"/>
</dbReference>